<accession>A0ABQ2CZU8</accession>
<organism evidence="2 3">
    <name type="scientific">Deinococcus roseus</name>
    <dbReference type="NCBI Taxonomy" id="392414"/>
    <lineage>
        <taxon>Bacteria</taxon>
        <taxon>Thermotogati</taxon>
        <taxon>Deinococcota</taxon>
        <taxon>Deinococci</taxon>
        <taxon>Deinococcales</taxon>
        <taxon>Deinococcaceae</taxon>
        <taxon>Deinococcus</taxon>
    </lineage>
</organism>
<keyword evidence="3" id="KW-1185">Reference proteome</keyword>
<keyword evidence="1" id="KW-0472">Membrane</keyword>
<feature type="transmembrane region" description="Helical" evidence="1">
    <location>
        <begin position="65"/>
        <end position="85"/>
    </location>
</feature>
<feature type="transmembrane region" description="Helical" evidence="1">
    <location>
        <begin position="91"/>
        <end position="110"/>
    </location>
</feature>
<comment type="caution">
    <text evidence="2">The sequence shown here is derived from an EMBL/GenBank/DDBJ whole genome shotgun (WGS) entry which is preliminary data.</text>
</comment>
<sequence>MIPLWALFISLHGPTSDNEEGRFLGLDPLFWGSMTSLPSLLLVLGWAGCFKWWYGSAGRMGKTGYVFTLVALLVPTLVDLITLMLGPPLLLPLEAVGLMLLAVGQHTPLLPRLIRQTLLGLGILLLLAFLVALVPIELSDRVQGYRIYGLMNSVLGGVGWMLLGSGLRTQLKERP</sequence>
<evidence type="ECO:0000256" key="1">
    <source>
        <dbReference type="SAM" id="Phobius"/>
    </source>
</evidence>
<dbReference type="Proteomes" id="UP000632222">
    <property type="component" value="Unassembled WGS sequence"/>
</dbReference>
<proteinExistence type="predicted"/>
<feature type="transmembrane region" description="Helical" evidence="1">
    <location>
        <begin position="117"/>
        <end position="136"/>
    </location>
</feature>
<feature type="transmembrane region" description="Helical" evidence="1">
    <location>
        <begin position="148"/>
        <end position="167"/>
    </location>
</feature>
<evidence type="ECO:0000313" key="2">
    <source>
        <dbReference type="EMBL" id="GGJ35594.1"/>
    </source>
</evidence>
<feature type="transmembrane region" description="Helical" evidence="1">
    <location>
        <begin position="28"/>
        <end position="53"/>
    </location>
</feature>
<reference evidence="3" key="1">
    <citation type="journal article" date="2019" name="Int. J. Syst. Evol. Microbiol.">
        <title>The Global Catalogue of Microorganisms (GCM) 10K type strain sequencing project: providing services to taxonomists for standard genome sequencing and annotation.</title>
        <authorList>
            <consortium name="The Broad Institute Genomics Platform"/>
            <consortium name="The Broad Institute Genome Sequencing Center for Infectious Disease"/>
            <person name="Wu L."/>
            <person name="Ma J."/>
        </authorList>
    </citation>
    <scope>NUCLEOTIDE SEQUENCE [LARGE SCALE GENOMIC DNA]</scope>
    <source>
        <strain evidence="3">JCM 14370</strain>
    </source>
</reference>
<evidence type="ECO:0000313" key="3">
    <source>
        <dbReference type="Proteomes" id="UP000632222"/>
    </source>
</evidence>
<dbReference type="EMBL" id="BMOD01000007">
    <property type="protein sequence ID" value="GGJ35594.1"/>
    <property type="molecule type" value="Genomic_DNA"/>
</dbReference>
<keyword evidence="1" id="KW-0812">Transmembrane</keyword>
<keyword evidence="1" id="KW-1133">Transmembrane helix</keyword>
<name>A0ABQ2CZU8_9DEIO</name>
<protein>
    <submittedName>
        <fullName evidence="2">Uncharacterized protein</fullName>
    </submittedName>
</protein>
<gene>
    <name evidence="2" type="ORF">GCM10008938_22130</name>
</gene>